<keyword evidence="10 12" id="KW-0413">Isomerase</keyword>
<dbReference type="InterPro" id="IPR041222">
    <property type="entry name" value="PriA_3primeBD"/>
</dbReference>
<dbReference type="Pfam" id="PF00271">
    <property type="entry name" value="Helicase_C"/>
    <property type="match status" value="1"/>
</dbReference>
<keyword evidence="8 12" id="KW-0067">ATP-binding</keyword>
<dbReference type="Pfam" id="PF00270">
    <property type="entry name" value="DEAD"/>
    <property type="match status" value="1"/>
</dbReference>
<dbReference type="SUPFAM" id="SSF52540">
    <property type="entry name" value="P-loop containing nucleoside triphosphate hydrolases"/>
    <property type="match status" value="2"/>
</dbReference>
<evidence type="ECO:0000256" key="8">
    <source>
        <dbReference type="ARBA" id="ARBA00022840"/>
    </source>
</evidence>
<dbReference type="AlphaFoldDB" id="A0A8B6X7Y8"/>
<evidence type="ECO:0000256" key="10">
    <source>
        <dbReference type="ARBA" id="ARBA00023235"/>
    </source>
</evidence>
<keyword evidence="2 12" id="KW-0235">DNA replication</keyword>
<comment type="subunit">
    <text evidence="12">Component of the replication restart primosome.</text>
</comment>
<keyword evidence="6 12" id="KW-0347">Helicase</keyword>
<dbReference type="PROSITE" id="PS51194">
    <property type="entry name" value="HELICASE_CTER"/>
    <property type="match status" value="1"/>
</dbReference>
<dbReference type="InterPro" id="IPR011545">
    <property type="entry name" value="DEAD/DEAH_box_helicase_dom"/>
</dbReference>
<evidence type="ECO:0000256" key="12">
    <source>
        <dbReference type="HAMAP-Rule" id="MF_00983"/>
    </source>
</evidence>
<evidence type="ECO:0000256" key="6">
    <source>
        <dbReference type="ARBA" id="ARBA00022806"/>
    </source>
</evidence>
<feature type="binding site" evidence="12">
    <location>
        <position position="503"/>
    </location>
    <ligand>
        <name>Zn(2+)</name>
        <dbReference type="ChEBI" id="CHEBI:29105"/>
        <label>2</label>
    </ligand>
</feature>
<keyword evidence="5 12" id="KW-0378">Hydrolase</keyword>
<dbReference type="GO" id="GO:0003677">
    <property type="term" value="F:DNA binding"/>
    <property type="evidence" value="ECO:0007669"/>
    <property type="project" value="UniProtKB-UniRule"/>
</dbReference>
<feature type="binding site" evidence="12">
    <location>
        <position position="479"/>
    </location>
    <ligand>
        <name>Zn(2+)</name>
        <dbReference type="ChEBI" id="CHEBI:29105"/>
        <label>1</label>
    </ligand>
</feature>
<evidence type="ECO:0000256" key="4">
    <source>
        <dbReference type="ARBA" id="ARBA00022741"/>
    </source>
</evidence>
<feature type="binding site" evidence="12">
    <location>
        <position position="476"/>
    </location>
    <ligand>
        <name>Zn(2+)</name>
        <dbReference type="ChEBI" id="CHEBI:29105"/>
        <label>1</label>
    </ligand>
</feature>
<keyword evidence="15" id="KW-1185">Reference proteome</keyword>
<dbReference type="Proteomes" id="UP000675920">
    <property type="component" value="Unplaced"/>
</dbReference>
<dbReference type="GO" id="GO:0016787">
    <property type="term" value="F:hydrolase activity"/>
    <property type="evidence" value="ECO:0007669"/>
    <property type="project" value="UniProtKB-KW"/>
</dbReference>
<dbReference type="OrthoDB" id="9759544at2"/>
<comment type="cofactor">
    <cofactor evidence="12">
        <name>Zn(2+)</name>
        <dbReference type="ChEBI" id="CHEBI:29105"/>
    </cofactor>
    <text evidence="12">Binds 2 zinc ions per subunit.</text>
</comment>
<dbReference type="Pfam" id="PF18319">
    <property type="entry name" value="Zn_ribbon_PriA"/>
    <property type="match status" value="1"/>
</dbReference>
<evidence type="ECO:0000256" key="7">
    <source>
        <dbReference type="ARBA" id="ARBA00022833"/>
    </source>
</evidence>
<reference evidence="16" key="2">
    <citation type="submission" date="2025-08" db="UniProtKB">
        <authorList>
            <consortium name="RefSeq"/>
        </authorList>
    </citation>
    <scope>IDENTIFICATION</scope>
</reference>
<feature type="binding site" evidence="12">
    <location>
        <position position="516"/>
    </location>
    <ligand>
        <name>Zn(2+)</name>
        <dbReference type="ChEBI" id="CHEBI:29105"/>
        <label>1</label>
    </ligand>
</feature>
<keyword evidence="7 12" id="KW-0862">Zinc</keyword>
<dbReference type="Pfam" id="PF18074">
    <property type="entry name" value="PriA_C"/>
    <property type="match status" value="1"/>
</dbReference>
<feature type="binding site" evidence="12">
    <location>
        <position position="519"/>
    </location>
    <ligand>
        <name>Zn(2+)</name>
        <dbReference type="ChEBI" id="CHEBI:29105"/>
        <label>1</label>
    </ligand>
</feature>
<sequence length="785" mass="83876">MAVIRVGLDLPSREHFEYRLPPGLNVSRGSLVLVPFGRSTVTGIVFELTETPTVDPTRLRDCVAVIGALPPLPEDWLVLIGFAARYYQRGEGEAALQALPQSLRAIAQYRQDDDGRWSNPRLDRLLAPREPRRGRARPRQELSSLASACNIGEFVDGPRLNADQQAAVDAIGAGLDTSGAPLLLHGITGSGKTEVYLSGARQALDRGRQALLLVPEINLTPQLLARVEAAFPGRRIVALHSGLAELERLRGWLAAASGAADIVLGTRLAIFTPMPRLGLIVVDEEHDASYKQQDGLRYSARDLAVWRAHQLGVPVVLGSATPSFESWANVENGRYRRLDLPGRARAGAALPEIRIVASGAVSGAPAARVAVPRLEGAMPDAAEAASVVAAGAGMTAPHLAPADVDTPPALHDAPAASGIKPAAFPVVGSPPAFRLLDEAMTGLGAEVQRALVECLAAGRQSLVFLNRRGYAPVLSCPSCGWGASCPRCSAHLVWHKSDRRLHCHLCGLEHRVPRACPTCGNQDVRPFGRGTQRVEEALAELLPTARIVRIDADSTRRKGSAEALFDQVHAGEADVLVGTQMVAKGHDFQNVALVVALGADAALYSHDFRAPERLFQQLMQVAGRAGRAGADPDAPAARVLVQTGVPAHPLYAALVAHDYSAFAHEQLAERQAAGLPPYSHHAVLRAEARNLADAVGFLADARDHARAMLGDDDSIGVFDPVPMSIVRVANIERAQLLVEAGSRARLQAFLPRWIAAFGGERLVGRQSRSGTPSVRWHLEVDPIDI</sequence>
<dbReference type="FunFam" id="3.40.50.300:FF:000489">
    <property type="entry name" value="Primosome assembly protein PriA"/>
    <property type="match status" value="1"/>
</dbReference>
<evidence type="ECO:0000256" key="3">
    <source>
        <dbReference type="ARBA" id="ARBA00022723"/>
    </source>
</evidence>
<dbReference type="InterPro" id="IPR041236">
    <property type="entry name" value="PriA_C"/>
</dbReference>
<comment type="catalytic activity">
    <reaction evidence="11 12">
        <text>ATP + H2O = ADP + phosphate + H(+)</text>
        <dbReference type="Rhea" id="RHEA:13065"/>
        <dbReference type="ChEBI" id="CHEBI:15377"/>
        <dbReference type="ChEBI" id="CHEBI:15378"/>
        <dbReference type="ChEBI" id="CHEBI:30616"/>
        <dbReference type="ChEBI" id="CHEBI:43474"/>
        <dbReference type="ChEBI" id="CHEBI:456216"/>
        <dbReference type="EC" id="5.6.2.4"/>
    </reaction>
</comment>
<dbReference type="PANTHER" id="PTHR30580">
    <property type="entry name" value="PRIMOSOMAL PROTEIN N"/>
    <property type="match status" value="1"/>
</dbReference>
<reference evidence="16" key="1">
    <citation type="journal article" date="2023" name="Nat. Commun.">
        <title>Replication fork binding triggers structural changes in the PriA helicase that govern DNA replication restart in E. coli.</title>
        <authorList>
            <person name="Duckworth A.T."/>
            <person name="Ducos P.L."/>
            <person name="McMillan S.D."/>
            <person name="Satyshur K.A."/>
            <person name="Blumenthal K.H."/>
            <person name="Deorio H.R."/>
            <person name="Larson J.A."/>
            <person name="Sandler S.J."/>
            <person name="Grant T."/>
            <person name="Keck J.L."/>
        </authorList>
    </citation>
    <scope>NUCLEOTIDE SEQUENCE</scope>
</reference>
<dbReference type="GO" id="GO:0043138">
    <property type="term" value="F:3'-5' DNA helicase activity"/>
    <property type="evidence" value="ECO:0007669"/>
    <property type="project" value="UniProtKB-EC"/>
</dbReference>
<dbReference type="GO" id="GO:0006310">
    <property type="term" value="P:DNA recombination"/>
    <property type="evidence" value="ECO:0007669"/>
    <property type="project" value="InterPro"/>
</dbReference>
<feature type="domain" description="Helicase C-terminal" evidence="14">
    <location>
        <begin position="511"/>
        <end position="692"/>
    </location>
</feature>
<feature type="binding site" evidence="12">
    <location>
        <position position="488"/>
    </location>
    <ligand>
        <name>Zn(2+)</name>
        <dbReference type="ChEBI" id="CHEBI:29105"/>
        <label>2</label>
    </ligand>
</feature>
<dbReference type="GO" id="GO:0005524">
    <property type="term" value="F:ATP binding"/>
    <property type="evidence" value="ECO:0007669"/>
    <property type="project" value="UniProtKB-UniRule"/>
</dbReference>
<dbReference type="NCBIfam" id="TIGR00595">
    <property type="entry name" value="priA"/>
    <property type="match status" value="1"/>
</dbReference>
<dbReference type="GO" id="GO:1990077">
    <property type="term" value="C:primosome complex"/>
    <property type="evidence" value="ECO:0007669"/>
    <property type="project" value="UniProtKB-UniRule"/>
</dbReference>
<dbReference type="GO" id="GO:0008270">
    <property type="term" value="F:zinc ion binding"/>
    <property type="evidence" value="ECO:0007669"/>
    <property type="project" value="UniProtKB-UniRule"/>
</dbReference>
<dbReference type="Pfam" id="PF17764">
    <property type="entry name" value="PriA_3primeBD"/>
    <property type="match status" value="1"/>
</dbReference>
<proteinExistence type="inferred from homology"/>
<dbReference type="Gene3D" id="3.40.50.300">
    <property type="entry name" value="P-loop containing nucleotide triphosphate hydrolases"/>
    <property type="match status" value="2"/>
</dbReference>
<dbReference type="RefSeq" id="WP_034411866.1">
    <property type="nucleotide sequence ID" value="NZ_AXWS01000014.1"/>
</dbReference>
<evidence type="ECO:0000259" key="13">
    <source>
        <dbReference type="PROSITE" id="PS51192"/>
    </source>
</evidence>
<keyword evidence="1 12" id="KW-0639">Primosome</keyword>
<keyword evidence="4 12" id="KW-0547">Nucleotide-binding</keyword>
<dbReference type="InterPro" id="IPR042115">
    <property type="entry name" value="PriA_3primeBD_sf"/>
</dbReference>
<evidence type="ECO:0000256" key="5">
    <source>
        <dbReference type="ARBA" id="ARBA00022801"/>
    </source>
</evidence>
<feature type="binding site" evidence="12">
    <location>
        <position position="485"/>
    </location>
    <ligand>
        <name>Zn(2+)</name>
        <dbReference type="ChEBI" id="CHEBI:29105"/>
        <label>2</label>
    </ligand>
</feature>
<evidence type="ECO:0000259" key="14">
    <source>
        <dbReference type="PROSITE" id="PS51194"/>
    </source>
</evidence>
<protein>
    <recommendedName>
        <fullName evidence="12">Replication restart protein PriA</fullName>
    </recommendedName>
    <alternativeName>
        <fullName evidence="12">ATP-dependent DNA helicase PriA</fullName>
        <ecNumber evidence="12">5.6.2.4</ecNumber>
    </alternativeName>
    <alternativeName>
        <fullName evidence="12">DNA 3'-5' helicase PriA</fullName>
    </alternativeName>
</protein>
<evidence type="ECO:0000256" key="1">
    <source>
        <dbReference type="ARBA" id="ARBA00022515"/>
    </source>
</evidence>
<feature type="domain" description="Helicase ATP-binding" evidence="13">
    <location>
        <begin position="173"/>
        <end position="340"/>
    </location>
</feature>
<evidence type="ECO:0000256" key="11">
    <source>
        <dbReference type="ARBA" id="ARBA00048988"/>
    </source>
</evidence>
<dbReference type="SMART" id="SM00487">
    <property type="entry name" value="DEXDc"/>
    <property type="match status" value="1"/>
</dbReference>
<evidence type="ECO:0000256" key="9">
    <source>
        <dbReference type="ARBA" id="ARBA00023125"/>
    </source>
</evidence>
<dbReference type="GO" id="GO:0006269">
    <property type="term" value="P:DNA replication, synthesis of primer"/>
    <property type="evidence" value="ECO:0007669"/>
    <property type="project" value="UniProtKB-KW"/>
</dbReference>
<comment type="catalytic activity">
    <reaction evidence="12">
        <text>Couples ATP hydrolysis with the unwinding of duplex DNA by translocating in the 3'-5' direction.</text>
        <dbReference type="EC" id="5.6.2.4"/>
    </reaction>
</comment>
<accession>A0A8B6X7Y8</accession>
<comment type="similarity">
    <text evidence="12">Belongs to the helicase family. PriA subfamily.</text>
</comment>
<evidence type="ECO:0000256" key="2">
    <source>
        <dbReference type="ARBA" id="ARBA00022705"/>
    </source>
</evidence>
<keyword evidence="3 12" id="KW-0479">Metal-binding</keyword>
<dbReference type="SMART" id="SM00490">
    <property type="entry name" value="HELICc"/>
    <property type="match status" value="1"/>
</dbReference>
<gene>
    <name evidence="12 16" type="primary">priA</name>
</gene>
<dbReference type="EC" id="5.6.2.4" evidence="12"/>
<dbReference type="GO" id="GO:0006270">
    <property type="term" value="P:DNA replication initiation"/>
    <property type="evidence" value="ECO:0007669"/>
    <property type="project" value="TreeGrafter"/>
</dbReference>
<comment type="function">
    <text evidence="12">Initiates the restart of stalled replication forks, which reloads the replicative helicase on sites other than the origin of replication. Recognizes and binds to abandoned replication forks and remodels them to uncover a helicase loading site. Promotes assembly of the primosome at these replication forks.</text>
</comment>
<organism evidence="15 16">
    <name type="scientific">Derxia gummosa DSM 723</name>
    <dbReference type="NCBI Taxonomy" id="1121388"/>
    <lineage>
        <taxon>Bacteria</taxon>
        <taxon>Pseudomonadati</taxon>
        <taxon>Pseudomonadota</taxon>
        <taxon>Betaproteobacteria</taxon>
        <taxon>Burkholderiales</taxon>
        <taxon>Alcaligenaceae</taxon>
        <taxon>Derxia</taxon>
    </lineage>
</organism>
<dbReference type="InterPro" id="IPR001650">
    <property type="entry name" value="Helicase_C-like"/>
</dbReference>
<dbReference type="CDD" id="cd17929">
    <property type="entry name" value="DEXHc_priA"/>
    <property type="match status" value="1"/>
</dbReference>
<dbReference type="Gene3D" id="3.40.1440.60">
    <property type="entry name" value="PriA, 3(prime) DNA-binding domain"/>
    <property type="match status" value="1"/>
</dbReference>
<keyword evidence="9 12" id="KW-0238">DNA-binding</keyword>
<dbReference type="InterPro" id="IPR005259">
    <property type="entry name" value="PriA"/>
</dbReference>
<dbReference type="HAMAP" id="MF_00983">
    <property type="entry name" value="PriA"/>
    <property type="match status" value="1"/>
</dbReference>
<dbReference type="InterPro" id="IPR040498">
    <property type="entry name" value="PriA_CRR"/>
</dbReference>
<dbReference type="GO" id="GO:0006302">
    <property type="term" value="P:double-strand break repair"/>
    <property type="evidence" value="ECO:0007669"/>
    <property type="project" value="InterPro"/>
</dbReference>
<dbReference type="InterPro" id="IPR027417">
    <property type="entry name" value="P-loop_NTPase"/>
</dbReference>
<dbReference type="PROSITE" id="PS51192">
    <property type="entry name" value="HELICASE_ATP_BIND_1"/>
    <property type="match status" value="1"/>
</dbReference>
<dbReference type="InterPro" id="IPR014001">
    <property type="entry name" value="Helicase_ATP-bd"/>
</dbReference>
<feature type="binding site" evidence="12">
    <location>
        <position position="506"/>
    </location>
    <ligand>
        <name>Zn(2+)</name>
        <dbReference type="ChEBI" id="CHEBI:29105"/>
        <label>2</label>
    </ligand>
</feature>
<evidence type="ECO:0000313" key="15">
    <source>
        <dbReference type="Proteomes" id="UP000675920"/>
    </source>
</evidence>
<dbReference type="PANTHER" id="PTHR30580:SF0">
    <property type="entry name" value="PRIMOSOMAL PROTEIN N"/>
    <property type="match status" value="1"/>
</dbReference>
<name>A0A8B6X7Y8_9BURK</name>
<evidence type="ECO:0000313" key="16">
    <source>
        <dbReference type="RefSeq" id="WP_034411866.1"/>
    </source>
</evidence>